<protein>
    <submittedName>
        <fullName evidence="2">Uncharacterized protein</fullName>
    </submittedName>
</protein>
<evidence type="ECO:0000256" key="1">
    <source>
        <dbReference type="SAM" id="MobiDB-lite"/>
    </source>
</evidence>
<feature type="region of interest" description="Disordered" evidence="1">
    <location>
        <begin position="141"/>
        <end position="161"/>
    </location>
</feature>
<proteinExistence type="predicted"/>
<accession>A0ABR1LWV7</accession>
<keyword evidence="3" id="KW-1185">Reference proteome</keyword>
<evidence type="ECO:0000313" key="3">
    <source>
        <dbReference type="Proteomes" id="UP001360953"/>
    </source>
</evidence>
<dbReference type="RefSeq" id="XP_066656922.1">
    <property type="nucleotide sequence ID" value="XM_066795136.1"/>
</dbReference>
<reference evidence="2 3" key="1">
    <citation type="submission" date="2024-04" db="EMBL/GenBank/DDBJ databases">
        <title>Phyllosticta paracitricarpa is synonymous to the EU quarantine fungus P. citricarpa based on phylogenomic analyses.</title>
        <authorList>
            <consortium name="Lawrence Berkeley National Laboratory"/>
            <person name="Van ingen-buijs V.A."/>
            <person name="Van westerhoven A.C."/>
            <person name="Haridas S."/>
            <person name="Skiadas P."/>
            <person name="Martin F."/>
            <person name="Groenewald J.Z."/>
            <person name="Crous P.W."/>
            <person name="Seidl M.F."/>
        </authorList>
    </citation>
    <scope>NUCLEOTIDE SEQUENCE [LARGE SCALE GENOMIC DNA]</scope>
    <source>
        <strain evidence="2 3">CPC 17464</strain>
    </source>
</reference>
<gene>
    <name evidence="2" type="ORF">J3D65DRAFT_288273</name>
</gene>
<dbReference type="GeneID" id="92028042"/>
<sequence>MRCAHPRSGLKNKSRPLWTLPLSKRVNFPPLPLLLLSLLQPSQPSSENRHSNRHFALQNGCLQDFLLDCLRLHGHGHDGPRCCCRNCHCHHDLFVFHLELDLPHSLPVELHHLHIELRGLVDRCGLLPPFPDCRRHQLQRPHLHEQARRQQVQDPARQRKDAAASVIIISCCRRHQEKGRSE</sequence>
<name>A0ABR1LWV7_9PEZI</name>
<dbReference type="EMBL" id="JBBPEH010000004">
    <property type="protein sequence ID" value="KAK7539651.1"/>
    <property type="molecule type" value="Genomic_DNA"/>
</dbReference>
<comment type="caution">
    <text evidence="2">The sequence shown here is derived from an EMBL/GenBank/DDBJ whole genome shotgun (WGS) entry which is preliminary data.</text>
</comment>
<evidence type="ECO:0000313" key="2">
    <source>
        <dbReference type="EMBL" id="KAK7539651.1"/>
    </source>
</evidence>
<organism evidence="2 3">
    <name type="scientific">Phyllosticta citribraziliensis</name>
    <dbReference type="NCBI Taxonomy" id="989973"/>
    <lineage>
        <taxon>Eukaryota</taxon>
        <taxon>Fungi</taxon>
        <taxon>Dikarya</taxon>
        <taxon>Ascomycota</taxon>
        <taxon>Pezizomycotina</taxon>
        <taxon>Dothideomycetes</taxon>
        <taxon>Dothideomycetes incertae sedis</taxon>
        <taxon>Botryosphaeriales</taxon>
        <taxon>Phyllostictaceae</taxon>
        <taxon>Phyllosticta</taxon>
    </lineage>
</organism>
<dbReference type="Proteomes" id="UP001360953">
    <property type="component" value="Unassembled WGS sequence"/>
</dbReference>